<dbReference type="GO" id="GO:0016020">
    <property type="term" value="C:membrane"/>
    <property type="evidence" value="ECO:0007669"/>
    <property type="project" value="TreeGrafter"/>
</dbReference>
<dbReference type="GO" id="GO:0003955">
    <property type="term" value="F:NAD(P)H dehydrogenase (quinone) activity"/>
    <property type="evidence" value="ECO:0007669"/>
    <property type="project" value="InterPro"/>
</dbReference>
<dbReference type="STRING" id="1890683.A0A427YS70"/>
<dbReference type="EMBL" id="RSCD01000003">
    <property type="protein sequence ID" value="RSH93912.1"/>
    <property type="molecule type" value="Genomic_DNA"/>
</dbReference>
<dbReference type="AlphaFoldDB" id="A0A427YS70"/>
<name>A0A427YS70_9TREE</name>
<comment type="caution">
    <text evidence="4">The sequence shown here is derived from an EMBL/GenBank/DDBJ whole genome shotgun (WGS) entry which is preliminary data.</text>
</comment>
<dbReference type="NCBIfam" id="NF002999">
    <property type="entry name" value="PRK03767.1"/>
    <property type="match status" value="1"/>
</dbReference>
<dbReference type="PANTHER" id="PTHR30546:SF23">
    <property type="entry name" value="FLAVOPROTEIN-LIKE PROTEIN YCP4-RELATED"/>
    <property type="match status" value="1"/>
</dbReference>
<evidence type="ECO:0000313" key="4">
    <source>
        <dbReference type="EMBL" id="RSH93912.1"/>
    </source>
</evidence>
<dbReference type="InterPro" id="IPR008254">
    <property type="entry name" value="Flavodoxin/NO_synth"/>
</dbReference>
<dbReference type="InterPro" id="IPR029039">
    <property type="entry name" value="Flavoprotein-like_sf"/>
</dbReference>
<organism evidence="4 5">
    <name type="scientific">Saitozyma podzolica</name>
    <dbReference type="NCBI Taxonomy" id="1890683"/>
    <lineage>
        <taxon>Eukaryota</taxon>
        <taxon>Fungi</taxon>
        <taxon>Dikarya</taxon>
        <taxon>Basidiomycota</taxon>
        <taxon>Agaricomycotina</taxon>
        <taxon>Tremellomycetes</taxon>
        <taxon>Tremellales</taxon>
        <taxon>Trimorphomycetaceae</taxon>
        <taxon>Saitozyma</taxon>
    </lineage>
</organism>
<reference evidence="4 5" key="1">
    <citation type="submission" date="2018-11" db="EMBL/GenBank/DDBJ databases">
        <title>Genome sequence of Saitozyma podzolica DSM 27192.</title>
        <authorList>
            <person name="Aliyu H."/>
            <person name="Gorte O."/>
            <person name="Ochsenreither K."/>
        </authorList>
    </citation>
    <scope>NUCLEOTIDE SEQUENCE [LARGE SCALE GENOMIC DNA]</scope>
    <source>
        <strain evidence="4 5">DSM 27192</strain>
    </source>
</reference>
<sequence>MYGHVATLAESVIKGVEASGAIVKPYQIQETLSEEVLTKMHGGASLKPKYPLLTPDDLKEVDGVLFGCPTRYGRVAAQLSAFFDHTGGLWFTGGLVGKFVGMFTSAAGPHGGHESTALTSMPFFAHQGMVFVPLGYTHPYVSELNTVHGGAPWGASTVAASDGSRQPLPEELELAEFQGKSFATFVSTFVRGKHLATGEVAGTTPVAAAAAKEVPQQVDSQKDGYSVPPATATDTAGTAATTTTDKAPAPAGDTTGTTAADSAPPPTSAAGAPTTSPATGAAAAQQPKKRGFFARCCGGGNID</sequence>
<dbReference type="NCBIfam" id="TIGR01755">
    <property type="entry name" value="flav_wrbA"/>
    <property type="match status" value="1"/>
</dbReference>
<proteinExistence type="inferred from homology"/>
<evidence type="ECO:0000313" key="5">
    <source>
        <dbReference type="Proteomes" id="UP000279259"/>
    </source>
</evidence>
<dbReference type="InterPro" id="IPR010089">
    <property type="entry name" value="Flavoprotein_WrbA-like"/>
</dbReference>
<evidence type="ECO:0000256" key="2">
    <source>
        <dbReference type="SAM" id="MobiDB-lite"/>
    </source>
</evidence>
<dbReference type="Gene3D" id="3.40.50.360">
    <property type="match status" value="1"/>
</dbReference>
<comment type="similarity">
    <text evidence="1">Belongs to the WrbA family.</text>
</comment>
<accession>A0A427YS70</accession>
<dbReference type="SUPFAM" id="SSF52218">
    <property type="entry name" value="Flavoproteins"/>
    <property type="match status" value="1"/>
</dbReference>
<protein>
    <recommendedName>
        <fullName evidence="3">Flavodoxin-like domain-containing protein</fullName>
    </recommendedName>
</protein>
<dbReference type="GO" id="GO:0010181">
    <property type="term" value="F:FMN binding"/>
    <property type="evidence" value="ECO:0007669"/>
    <property type="project" value="InterPro"/>
</dbReference>
<feature type="compositionally biased region" description="Low complexity" evidence="2">
    <location>
        <begin position="228"/>
        <end position="284"/>
    </location>
</feature>
<dbReference type="PANTHER" id="PTHR30546">
    <property type="entry name" value="FLAVODOXIN-RELATED PROTEIN WRBA-RELATED"/>
    <property type="match status" value="1"/>
</dbReference>
<gene>
    <name evidence="4" type="ORF">EHS25_006564</name>
</gene>
<evidence type="ECO:0000256" key="1">
    <source>
        <dbReference type="ARBA" id="ARBA00006961"/>
    </source>
</evidence>
<dbReference type="InterPro" id="IPR005025">
    <property type="entry name" value="FMN_Rdtase-like_dom"/>
</dbReference>
<dbReference type="OrthoDB" id="504689at2759"/>
<dbReference type="Proteomes" id="UP000279259">
    <property type="component" value="Unassembled WGS sequence"/>
</dbReference>
<dbReference type="FunFam" id="3.40.50.360:FF:000001">
    <property type="entry name" value="NAD(P)H dehydrogenase (Quinone) FQR1-like"/>
    <property type="match status" value="1"/>
</dbReference>
<dbReference type="Pfam" id="PF03358">
    <property type="entry name" value="FMN_red"/>
    <property type="match status" value="1"/>
</dbReference>
<feature type="region of interest" description="Disordered" evidence="2">
    <location>
        <begin position="212"/>
        <end position="288"/>
    </location>
</feature>
<keyword evidence="5" id="KW-1185">Reference proteome</keyword>
<dbReference type="PROSITE" id="PS50902">
    <property type="entry name" value="FLAVODOXIN_LIKE"/>
    <property type="match status" value="1"/>
</dbReference>
<evidence type="ECO:0000259" key="3">
    <source>
        <dbReference type="PROSITE" id="PS50902"/>
    </source>
</evidence>
<feature type="domain" description="Flavodoxin-like" evidence="3">
    <location>
        <begin position="1"/>
        <end position="182"/>
    </location>
</feature>